<protein>
    <submittedName>
        <fullName evidence="1">Uncharacterized protein</fullName>
    </submittedName>
</protein>
<dbReference type="EMBL" id="CAJNYU010002485">
    <property type="protein sequence ID" value="CAF3558606.1"/>
    <property type="molecule type" value="Genomic_DNA"/>
</dbReference>
<sequence>MHSFSVRNYILGFKNKEQTNRVVLCFEEKASNELRTNALSSVRYVEVCLPSCHDGYNKANHIGKHLVPFLSTYMPRLQTLRLWRSDDFLWTSSKFILSKQN</sequence>
<comment type="caution">
    <text evidence="1">The sequence shown here is derived from an EMBL/GenBank/DDBJ whole genome shotgun (WGS) entry which is preliminary data.</text>
</comment>
<evidence type="ECO:0000313" key="5">
    <source>
        <dbReference type="Proteomes" id="UP000663869"/>
    </source>
</evidence>
<dbReference type="AlphaFoldDB" id="A0A818KVG7"/>
<dbReference type="Proteomes" id="UP000663869">
    <property type="component" value="Unassembled WGS sequence"/>
</dbReference>
<evidence type="ECO:0000313" key="4">
    <source>
        <dbReference type="EMBL" id="CAF4881860.1"/>
    </source>
</evidence>
<name>A0A818KVG7_9BILA</name>
<evidence type="ECO:0000313" key="2">
    <source>
        <dbReference type="EMBL" id="CAF4632279.1"/>
    </source>
</evidence>
<evidence type="ECO:0000313" key="3">
    <source>
        <dbReference type="EMBL" id="CAF4839538.1"/>
    </source>
</evidence>
<reference evidence="1" key="1">
    <citation type="submission" date="2021-02" db="EMBL/GenBank/DDBJ databases">
        <authorList>
            <person name="Nowell W R."/>
        </authorList>
    </citation>
    <scope>NUCLEOTIDE SEQUENCE</scope>
</reference>
<gene>
    <name evidence="1" type="ORF">FME351_LOCUS19843</name>
    <name evidence="3" type="ORF">QYT958_LOCUS26318</name>
    <name evidence="4" type="ORF">TOA249_LOCUS29319</name>
    <name evidence="2" type="ORF">TSG867_LOCUS29675</name>
</gene>
<dbReference type="EMBL" id="CAJOBS010004462">
    <property type="protein sequence ID" value="CAF4881860.1"/>
    <property type="molecule type" value="Genomic_DNA"/>
</dbReference>
<dbReference type="EMBL" id="CAJOBQ010004287">
    <property type="protein sequence ID" value="CAF4632279.1"/>
    <property type="molecule type" value="Genomic_DNA"/>
</dbReference>
<dbReference type="Proteomes" id="UP000663848">
    <property type="component" value="Unassembled WGS sequence"/>
</dbReference>
<accession>A0A818KVG7</accession>
<dbReference type="Proteomes" id="UP000663838">
    <property type="component" value="Unassembled WGS sequence"/>
</dbReference>
<proteinExistence type="predicted"/>
<evidence type="ECO:0000313" key="1">
    <source>
        <dbReference type="EMBL" id="CAF3558606.1"/>
    </source>
</evidence>
<organism evidence="1 5">
    <name type="scientific">Rotaria socialis</name>
    <dbReference type="NCBI Taxonomy" id="392032"/>
    <lineage>
        <taxon>Eukaryota</taxon>
        <taxon>Metazoa</taxon>
        <taxon>Spiralia</taxon>
        <taxon>Gnathifera</taxon>
        <taxon>Rotifera</taxon>
        <taxon>Eurotatoria</taxon>
        <taxon>Bdelloidea</taxon>
        <taxon>Philodinida</taxon>
        <taxon>Philodinidae</taxon>
        <taxon>Rotaria</taxon>
    </lineage>
</organism>
<dbReference type="EMBL" id="CAJOBR010006230">
    <property type="protein sequence ID" value="CAF4839538.1"/>
    <property type="molecule type" value="Genomic_DNA"/>
</dbReference>
<dbReference type="Proteomes" id="UP000663862">
    <property type="component" value="Unassembled WGS sequence"/>
</dbReference>